<keyword evidence="2" id="KW-0488">Methylation</keyword>
<dbReference type="AlphaFoldDB" id="A0A2N2EAF2"/>
<dbReference type="InterPro" id="IPR012902">
    <property type="entry name" value="N_methyl_site"/>
</dbReference>
<reference evidence="7 8" key="1">
    <citation type="journal article" date="2017" name="ISME J.">
        <title>Potential for microbial H2 and metal transformations associated with novel bacteria and archaea in deep terrestrial subsurface sediments.</title>
        <authorList>
            <person name="Hernsdorf A.W."/>
            <person name="Amano Y."/>
            <person name="Miyakawa K."/>
            <person name="Ise K."/>
            <person name="Suzuki Y."/>
            <person name="Anantharaman K."/>
            <person name="Probst A."/>
            <person name="Burstein D."/>
            <person name="Thomas B.C."/>
            <person name="Banfield J.F."/>
        </authorList>
    </citation>
    <scope>NUCLEOTIDE SEQUENCE [LARGE SCALE GENOMIC DNA]</scope>
    <source>
        <strain evidence="7">HGW-Falkowbacteria-1</strain>
    </source>
</reference>
<evidence type="ECO:0000256" key="5">
    <source>
        <dbReference type="ARBA" id="ARBA00023136"/>
    </source>
</evidence>
<keyword evidence="5 6" id="KW-0472">Membrane</keyword>
<dbReference type="EMBL" id="PHAI01000001">
    <property type="protein sequence ID" value="PKM91656.1"/>
    <property type="molecule type" value="Genomic_DNA"/>
</dbReference>
<dbReference type="PRINTS" id="PR00813">
    <property type="entry name" value="BCTERIALGSPG"/>
</dbReference>
<dbReference type="GO" id="GO:0016020">
    <property type="term" value="C:membrane"/>
    <property type="evidence" value="ECO:0007669"/>
    <property type="project" value="UniProtKB-SubCell"/>
</dbReference>
<feature type="transmembrane region" description="Helical" evidence="6">
    <location>
        <begin position="7"/>
        <end position="31"/>
    </location>
</feature>
<comment type="caution">
    <text evidence="7">The sequence shown here is derived from an EMBL/GenBank/DDBJ whole genome shotgun (WGS) entry which is preliminary data.</text>
</comment>
<dbReference type="NCBIfam" id="TIGR02532">
    <property type="entry name" value="IV_pilin_GFxxxE"/>
    <property type="match status" value="1"/>
</dbReference>
<evidence type="ECO:0000256" key="4">
    <source>
        <dbReference type="ARBA" id="ARBA00022989"/>
    </source>
</evidence>
<comment type="subcellular location">
    <subcellularLocation>
        <location evidence="1">Membrane</location>
        <topology evidence="1">Single-pass membrane protein</topology>
    </subcellularLocation>
</comment>
<dbReference type="GO" id="GO:0015628">
    <property type="term" value="P:protein secretion by the type II secretion system"/>
    <property type="evidence" value="ECO:0007669"/>
    <property type="project" value="InterPro"/>
</dbReference>
<evidence type="ECO:0000256" key="6">
    <source>
        <dbReference type="SAM" id="Phobius"/>
    </source>
</evidence>
<evidence type="ECO:0000256" key="2">
    <source>
        <dbReference type="ARBA" id="ARBA00022481"/>
    </source>
</evidence>
<evidence type="ECO:0000313" key="8">
    <source>
        <dbReference type="Proteomes" id="UP000233517"/>
    </source>
</evidence>
<dbReference type="SUPFAM" id="SSF54523">
    <property type="entry name" value="Pili subunits"/>
    <property type="match status" value="1"/>
</dbReference>
<dbReference type="InterPro" id="IPR045584">
    <property type="entry name" value="Pilin-like"/>
</dbReference>
<accession>A0A2N2EAF2</accession>
<dbReference type="GO" id="GO:0015627">
    <property type="term" value="C:type II protein secretion system complex"/>
    <property type="evidence" value="ECO:0007669"/>
    <property type="project" value="InterPro"/>
</dbReference>
<keyword evidence="3 6" id="KW-0812">Transmembrane</keyword>
<sequence length="151" mass="15863">MTKQKKGFTLIELLVVIAIIGILATLAVVALQQARKNARDAKRIADVRQMQTALELYFNDNQYYPDVVTDGGTIASNGVTYMNIVPSAPTPADGTCAAASNTYTYTGAGTAVGDYWGSYTIDFCLGGQTGGLDAGEKYATPGGIIDGSSTY</sequence>
<dbReference type="Pfam" id="PF07963">
    <property type="entry name" value="N_methyl"/>
    <property type="match status" value="1"/>
</dbReference>
<dbReference type="InterPro" id="IPR000983">
    <property type="entry name" value="Bac_GSPG_pilin"/>
</dbReference>
<dbReference type="PROSITE" id="PS00409">
    <property type="entry name" value="PROKAR_NTER_METHYL"/>
    <property type="match status" value="1"/>
</dbReference>
<protein>
    <recommendedName>
        <fullName evidence="9">Type II secretion system protein GspG C-terminal domain-containing protein</fullName>
    </recommendedName>
</protein>
<keyword evidence="4 6" id="KW-1133">Transmembrane helix</keyword>
<dbReference type="Proteomes" id="UP000233517">
    <property type="component" value="Unassembled WGS sequence"/>
</dbReference>
<evidence type="ECO:0000313" key="7">
    <source>
        <dbReference type="EMBL" id="PKM91656.1"/>
    </source>
</evidence>
<organism evidence="7 8">
    <name type="scientific">Candidatus Falkowbacteria bacterium HGW-Falkowbacteria-1</name>
    <dbReference type="NCBI Taxonomy" id="2013768"/>
    <lineage>
        <taxon>Bacteria</taxon>
        <taxon>Candidatus Falkowiibacteriota</taxon>
    </lineage>
</organism>
<dbReference type="PANTHER" id="PTHR30093">
    <property type="entry name" value="GENERAL SECRETION PATHWAY PROTEIN G"/>
    <property type="match status" value="1"/>
</dbReference>
<evidence type="ECO:0008006" key="9">
    <source>
        <dbReference type="Google" id="ProtNLM"/>
    </source>
</evidence>
<proteinExistence type="predicted"/>
<dbReference type="PANTHER" id="PTHR30093:SF44">
    <property type="entry name" value="TYPE II SECRETION SYSTEM CORE PROTEIN G"/>
    <property type="match status" value="1"/>
</dbReference>
<evidence type="ECO:0000256" key="3">
    <source>
        <dbReference type="ARBA" id="ARBA00022692"/>
    </source>
</evidence>
<dbReference type="Gene3D" id="3.30.700.10">
    <property type="entry name" value="Glycoprotein, Type 4 Pilin"/>
    <property type="match status" value="1"/>
</dbReference>
<gene>
    <name evidence="7" type="ORF">CVU82_00385</name>
</gene>
<name>A0A2N2EAF2_9BACT</name>
<evidence type="ECO:0000256" key="1">
    <source>
        <dbReference type="ARBA" id="ARBA00004167"/>
    </source>
</evidence>